<keyword evidence="1" id="KW-1133">Transmembrane helix</keyword>
<gene>
    <name evidence="2" type="ORF">FAA97_01875</name>
</gene>
<proteinExistence type="predicted"/>
<sequence length="172" mass="19029">MQSTQQFPILIAYPRRATHLLLIVSAAIGLSVSAGGLLGQILNGAWACVFTMAYLVIFALCYVVIHRGLKQLAASMKPVVELNDEEIIHFPSETRIGWANIVDLAQRRSRGVWVISIRHLREEQPDVVETFDLPLSGMSVSGHRLGRSIRQRFAAFDGADEGGYDVKTRPLS</sequence>
<feature type="transmembrane region" description="Helical" evidence="1">
    <location>
        <begin position="44"/>
        <end position="65"/>
    </location>
</feature>
<comment type="caution">
    <text evidence="2">The sequence shown here is derived from an EMBL/GenBank/DDBJ whole genome shotgun (WGS) entry which is preliminary data.</text>
</comment>
<dbReference type="AlphaFoldDB" id="A0A4S8P6H8"/>
<dbReference type="RefSeq" id="WP_136596829.1">
    <property type="nucleotide sequence ID" value="NZ_STGV01000001.1"/>
</dbReference>
<dbReference type="Proteomes" id="UP000308828">
    <property type="component" value="Unassembled WGS sequence"/>
</dbReference>
<keyword evidence="3" id="KW-1185">Reference proteome</keyword>
<keyword evidence="1" id="KW-0472">Membrane</keyword>
<dbReference type="OrthoDB" id="8370913at2"/>
<evidence type="ECO:0000256" key="1">
    <source>
        <dbReference type="SAM" id="Phobius"/>
    </source>
</evidence>
<accession>A0A4S8P6H8</accession>
<evidence type="ECO:0000313" key="2">
    <source>
        <dbReference type="EMBL" id="THV24981.1"/>
    </source>
</evidence>
<dbReference type="EMBL" id="STGV01000001">
    <property type="protein sequence ID" value="THV24981.1"/>
    <property type="molecule type" value="Genomic_DNA"/>
</dbReference>
<organism evidence="2 3">
    <name type="scientific">Peteryoungia ipomoeae</name>
    <dbReference type="NCBI Taxonomy" id="1210932"/>
    <lineage>
        <taxon>Bacteria</taxon>
        <taxon>Pseudomonadati</taxon>
        <taxon>Pseudomonadota</taxon>
        <taxon>Alphaproteobacteria</taxon>
        <taxon>Hyphomicrobiales</taxon>
        <taxon>Rhizobiaceae</taxon>
        <taxon>Peteryoungia</taxon>
    </lineage>
</organism>
<evidence type="ECO:0000313" key="3">
    <source>
        <dbReference type="Proteomes" id="UP000308828"/>
    </source>
</evidence>
<reference evidence="2 3" key="1">
    <citation type="submission" date="2019-04" db="EMBL/GenBank/DDBJ databases">
        <title>Genome sequence of strain shin9-1.</title>
        <authorList>
            <person name="Gao J."/>
            <person name="Sun J."/>
        </authorList>
    </citation>
    <scope>NUCLEOTIDE SEQUENCE [LARGE SCALE GENOMIC DNA]</scope>
    <source>
        <strain evidence="3">shin9-1</strain>
    </source>
</reference>
<name>A0A4S8P6H8_9HYPH</name>
<keyword evidence="1" id="KW-0812">Transmembrane</keyword>
<protein>
    <submittedName>
        <fullName evidence="2">Uncharacterized protein</fullName>
    </submittedName>
</protein>
<feature type="transmembrane region" description="Helical" evidence="1">
    <location>
        <begin position="20"/>
        <end position="38"/>
    </location>
</feature>